<comment type="caution">
    <text evidence="2">The sequence shown here is derived from an EMBL/GenBank/DDBJ whole genome shotgun (WGS) entry which is preliminary data.</text>
</comment>
<gene>
    <name evidence="2" type="ORF">SEMRO_356_G125310.1</name>
</gene>
<organism evidence="2 3">
    <name type="scientific">Seminavis robusta</name>
    <dbReference type="NCBI Taxonomy" id="568900"/>
    <lineage>
        <taxon>Eukaryota</taxon>
        <taxon>Sar</taxon>
        <taxon>Stramenopiles</taxon>
        <taxon>Ochrophyta</taxon>
        <taxon>Bacillariophyta</taxon>
        <taxon>Bacillariophyceae</taxon>
        <taxon>Bacillariophycidae</taxon>
        <taxon>Naviculales</taxon>
        <taxon>Naviculaceae</taxon>
        <taxon>Seminavis</taxon>
    </lineage>
</organism>
<feature type="compositionally biased region" description="Polar residues" evidence="1">
    <location>
        <begin position="305"/>
        <end position="316"/>
    </location>
</feature>
<dbReference type="AlphaFoldDB" id="A0A9N8DWY6"/>
<dbReference type="InterPro" id="IPR036770">
    <property type="entry name" value="Ankyrin_rpt-contain_sf"/>
</dbReference>
<reference evidence="2" key="1">
    <citation type="submission" date="2020-06" db="EMBL/GenBank/DDBJ databases">
        <authorList>
            <consortium name="Plant Systems Biology data submission"/>
        </authorList>
    </citation>
    <scope>NUCLEOTIDE SEQUENCE</scope>
    <source>
        <strain evidence="2">D6</strain>
    </source>
</reference>
<dbReference type="SUPFAM" id="SSF48403">
    <property type="entry name" value="Ankyrin repeat"/>
    <property type="match status" value="1"/>
</dbReference>
<feature type="region of interest" description="Disordered" evidence="1">
    <location>
        <begin position="1"/>
        <end position="30"/>
    </location>
</feature>
<dbReference type="Proteomes" id="UP001153069">
    <property type="component" value="Unassembled WGS sequence"/>
</dbReference>
<evidence type="ECO:0000256" key="1">
    <source>
        <dbReference type="SAM" id="MobiDB-lite"/>
    </source>
</evidence>
<accession>A0A9N8DWY6</accession>
<evidence type="ECO:0000313" key="3">
    <source>
        <dbReference type="Proteomes" id="UP001153069"/>
    </source>
</evidence>
<name>A0A9N8DWY6_9STRA</name>
<keyword evidence="3" id="KW-1185">Reference proteome</keyword>
<sequence length="339" mass="36810">MPMKPRLPSAASNVRPISKELLGPAQKEDDSCPLLDVFDHPEFSDFFMESFAHVADPSSTLDPLEMWQPQDETWESSFDYKETATTKPDALESSKRVPCPVSAPPPLMDLVSQSDLATVPHTVSPTLTSCHVNYSSIGHPNYEQTSPRVSPVGFQSAIQLDDLYTSPLHNALRHGTSLPIVKAIVQASASLLTQKDGPEGLTPLILSLNARPQDSETHCFLLQALPNSAAIASGANLDLPLHMACQGFVSMDVVLALIQAHPMALYQANVHGLTPWDIVTRRPDSFHSRVLSKLLREANMSLQLSQSRSPAGLQQNSSESSLPESSGKLGFTAAVPMWL</sequence>
<feature type="compositionally biased region" description="Low complexity" evidence="1">
    <location>
        <begin position="317"/>
        <end position="326"/>
    </location>
</feature>
<dbReference type="Gene3D" id="1.25.40.20">
    <property type="entry name" value="Ankyrin repeat-containing domain"/>
    <property type="match status" value="1"/>
</dbReference>
<protein>
    <submittedName>
        <fullName evidence="2">Uncharacterized protein</fullName>
    </submittedName>
</protein>
<proteinExistence type="predicted"/>
<evidence type="ECO:0000313" key="2">
    <source>
        <dbReference type="EMBL" id="CAB9508679.1"/>
    </source>
</evidence>
<feature type="region of interest" description="Disordered" evidence="1">
    <location>
        <begin position="305"/>
        <end position="327"/>
    </location>
</feature>
<dbReference type="EMBL" id="CAICTM010000355">
    <property type="protein sequence ID" value="CAB9508679.1"/>
    <property type="molecule type" value="Genomic_DNA"/>
</dbReference>